<evidence type="ECO:0000256" key="2">
    <source>
        <dbReference type="SAM" id="Phobius"/>
    </source>
</evidence>
<dbReference type="AlphaFoldDB" id="C6LHX9"/>
<reference evidence="4" key="1">
    <citation type="submission" date="2009-07" db="EMBL/GenBank/DDBJ databases">
        <authorList>
            <person name="Weinstock G."/>
            <person name="Sodergren E."/>
            <person name="Clifton S."/>
            <person name="Fulton L."/>
            <person name="Fulton B."/>
            <person name="Courtney L."/>
            <person name="Fronick C."/>
            <person name="Harrison M."/>
            <person name="Strong C."/>
            <person name="Farmer C."/>
            <person name="Delahaunty K."/>
            <person name="Markovic C."/>
            <person name="Hall O."/>
            <person name="Minx P."/>
            <person name="Tomlinson C."/>
            <person name="Mitreva M."/>
            <person name="Nelson J."/>
            <person name="Hou S."/>
            <person name="Wollam A."/>
            <person name="Pepin K.H."/>
            <person name="Johnson M."/>
            <person name="Bhonagiri V."/>
            <person name="Nash W.E."/>
            <person name="Warren W."/>
            <person name="Chinwalla A."/>
            <person name="Mardis E.R."/>
            <person name="Wilson R.K."/>
        </authorList>
    </citation>
    <scope>NUCLEOTIDE SEQUENCE [LARGE SCALE GENOMIC DNA]</scope>
    <source>
        <strain evidence="4">DSM 14469</strain>
    </source>
</reference>
<dbReference type="RefSeq" id="WP_006863027.1">
    <property type="nucleotide sequence ID" value="NZ_ACCL02000015.1"/>
</dbReference>
<feature type="transmembrane region" description="Helical" evidence="2">
    <location>
        <begin position="216"/>
        <end position="235"/>
    </location>
</feature>
<keyword evidence="2" id="KW-1133">Transmembrane helix</keyword>
<evidence type="ECO:0000313" key="5">
    <source>
        <dbReference type="Proteomes" id="UP000005561"/>
    </source>
</evidence>
<keyword evidence="2" id="KW-0472">Membrane</keyword>
<sequence>MGFLKKGIRTLAEAAALCLLLTVLPAPVQAQEAQTGQDSQTVLTTKVDGHPDTVDKGSGEVTLDDGTAVTVEGDSLPDGLLFVVEHILEEENGETHDWIEKCMEGLGTNLHVYDIYFVDSNGQRYEVDGQINISISISLDSAYRNPSVYYVSGQGSVTRMESSVSGGKISFATTHNSYYVLAEQPEGGNETETPGSSSGSDAKGAAAKTGDETDPMLWILLCGGSVMVLLVCAAGRNRSKAD</sequence>
<proteinExistence type="predicted"/>
<gene>
    <name evidence="4" type="ORF">BRYFOR_08243</name>
</gene>
<feature type="chain" id="PRO_5002967752" description="LPXTG-motif cell wall anchor domain protein" evidence="3">
    <location>
        <begin position="31"/>
        <end position="242"/>
    </location>
</feature>
<evidence type="ECO:0000256" key="1">
    <source>
        <dbReference type="SAM" id="MobiDB-lite"/>
    </source>
</evidence>
<name>C6LHX9_9FIRM</name>
<organism evidence="4 5">
    <name type="scientific">Marvinbryantia formatexigens DSM 14469</name>
    <dbReference type="NCBI Taxonomy" id="478749"/>
    <lineage>
        <taxon>Bacteria</taxon>
        <taxon>Bacillati</taxon>
        <taxon>Bacillota</taxon>
        <taxon>Clostridia</taxon>
        <taxon>Lachnospirales</taxon>
        <taxon>Lachnospiraceae</taxon>
        <taxon>Marvinbryantia</taxon>
    </lineage>
</organism>
<protein>
    <recommendedName>
        <fullName evidence="6">LPXTG-motif cell wall anchor domain protein</fullName>
    </recommendedName>
</protein>
<keyword evidence="3" id="KW-0732">Signal</keyword>
<dbReference type="eggNOG" id="ENOG5033P4K">
    <property type="taxonomic scope" value="Bacteria"/>
</dbReference>
<dbReference type="Proteomes" id="UP000005561">
    <property type="component" value="Unassembled WGS sequence"/>
</dbReference>
<keyword evidence="5" id="KW-1185">Reference proteome</keyword>
<dbReference type="OrthoDB" id="1938099at2"/>
<comment type="caution">
    <text evidence="4">The sequence shown here is derived from an EMBL/GenBank/DDBJ whole genome shotgun (WGS) entry which is preliminary data.</text>
</comment>
<accession>C6LHX9</accession>
<evidence type="ECO:0008006" key="6">
    <source>
        <dbReference type="Google" id="ProtNLM"/>
    </source>
</evidence>
<feature type="compositionally biased region" description="Low complexity" evidence="1">
    <location>
        <begin position="195"/>
        <end position="208"/>
    </location>
</feature>
<feature type="region of interest" description="Disordered" evidence="1">
    <location>
        <begin position="184"/>
        <end position="209"/>
    </location>
</feature>
<keyword evidence="2" id="KW-0812">Transmembrane</keyword>
<evidence type="ECO:0000313" key="4">
    <source>
        <dbReference type="EMBL" id="EET59869.1"/>
    </source>
</evidence>
<evidence type="ECO:0000256" key="3">
    <source>
        <dbReference type="SAM" id="SignalP"/>
    </source>
</evidence>
<feature type="signal peptide" evidence="3">
    <location>
        <begin position="1"/>
        <end position="30"/>
    </location>
</feature>
<dbReference type="EMBL" id="ACCL02000015">
    <property type="protein sequence ID" value="EET59869.1"/>
    <property type="molecule type" value="Genomic_DNA"/>
</dbReference>
<dbReference type="STRING" id="168384.SAMN05660368_03857"/>